<dbReference type="PANTHER" id="PTHR33395">
    <property type="entry name" value="TRANSCRIPTASE, PUTATIVE-RELATED-RELATED"/>
    <property type="match status" value="1"/>
</dbReference>
<dbReference type="Pfam" id="PF00078">
    <property type="entry name" value="RVT_1"/>
    <property type="match status" value="1"/>
</dbReference>
<proteinExistence type="predicted"/>
<dbReference type="InterPro" id="IPR000477">
    <property type="entry name" value="RT_dom"/>
</dbReference>
<dbReference type="PANTHER" id="PTHR33395:SF22">
    <property type="entry name" value="REVERSE TRANSCRIPTASE DOMAIN-CONTAINING PROTEIN"/>
    <property type="match status" value="1"/>
</dbReference>
<protein>
    <submittedName>
        <fullName evidence="1">Uncharacterized protein</fullName>
    </submittedName>
</protein>
<dbReference type="GO" id="GO:0003824">
    <property type="term" value="F:catalytic activity"/>
    <property type="evidence" value="ECO:0007669"/>
    <property type="project" value="InterPro"/>
</dbReference>
<dbReference type="InterPro" id="IPR005135">
    <property type="entry name" value="Endo/exonuclease/phosphatase"/>
</dbReference>
<organism evidence="1 2">
    <name type="scientific">Paramuricea clavata</name>
    <name type="common">Red gorgonian</name>
    <name type="synonym">Violescent sea-whip</name>
    <dbReference type="NCBI Taxonomy" id="317549"/>
    <lineage>
        <taxon>Eukaryota</taxon>
        <taxon>Metazoa</taxon>
        <taxon>Cnidaria</taxon>
        <taxon>Anthozoa</taxon>
        <taxon>Octocorallia</taxon>
        <taxon>Malacalcyonacea</taxon>
        <taxon>Plexauridae</taxon>
        <taxon>Paramuricea</taxon>
    </lineage>
</organism>
<evidence type="ECO:0000313" key="1">
    <source>
        <dbReference type="EMBL" id="CAB4019544.1"/>
    </source>
</evidence>
<accession>A0A6S7IKH1</accession>
<dbReference type="EMBL" id="CACRXK020010515">
    <property type="protein sequence ID" value="CAB4019544.1"/>
    <property type="molecule type" value="Genomic_DNA"/>
</dbReference>
<dbReference type="OrthoDB" id="412006at2759"/>
<dbReference type="Proteomes" id="UP001152795">
    <property type="component" value="Unassembled WGS sequence"/>
</dbReference>
<dbReference type="CDD" id="cd01650">
    <property type="entry name" value="RT_nLTR_like"/>
    <property type="match status" value="1"/>
</dbReference>
<dbReference type="Pfam" id="PF14529">
    <property type="entry name" value="Exo_endo_phos_2"/>
    <property type="match status" value="1"/>
</dbReference>
<sequence>MVLINRKLLKLVFWPLIFVLIVIWTSSSSKIHGDSFGYAESNLSYGSYGADFGNFKRASQAKDPPGITNKSLTRNKFVVFVLHDTLLFKIKRRYKFLAARFRYYPNTDASFNVERNPGPTTSDENNWKKPPTVRNNSAKVISNTSNSCKTKDNHATFSFRCLSWNCRSLFSWHKLPDGETWSNHTNFLDLAYSEPLDMIFLTETWLSDKHLDKEILPHNYDVFRVDRKHKTGGGVLIAIKEFSFTEVKQVAIDQYPDLEIVCVECSTGKDKQTLVACCYRPPNSTQNWFLSFKEFLKWAGRAYEKIIITGDFNFPKISWSESAVIPGGEPEYLFYNTLSDHYLSQLVYIPTREQNTLDLLLTNMPDNIANVDIIDSSTYNLFSDHKCILFEFTQKLPASRKIRRTTYDYKRADFEGMNRALETFEIPQQVSSANGTNSLRTSSSNAQETANLFNYYFNSVFLKESDENYNPVPPVSNESITEIILEQCEVRNALNSLNPNKAFGPDNIPTRLLKECASSIAPSLTYLFNKSLNSGNLPTEWKLSNIVPLHKKGNKSYVENYRPISLMCVVAKVLERCIYNRLVDHIQKMLSDEQHGFLRGKSCVGQLLSVLDRIGKNLDMGLQTDILYLDIAKAFDTVDHKLLLQKLFHFGVADKVLNWFSNYLSERQQRVLVHGATSDSLPVTSGVPQGSILGPLLFLIYVNDLPSSVSSPSVNVSLFADDTKCFSTIESLSDARNLNTEFKNVQNWAHSWRLNFNAEKCKVLSITRKRYPIVAEYVIDARALQHVPSQKDLGGNTFPVRKTLHGLSTYTRRLPKRTVCLAC</sequence>
<dbReference type="SUPFAM" id="SSF56672">
    <property type="entry name" value="DNA/RNA polymerases"/>
    <property type="match status" value="1"/>
</dbReference>
<dbReference type="Gene3D" id="3.60.10.10">
    <property type="entry name" value="Endonuclease/exonuclease/phosphatase"/>
    <property type="match status" value="1"/>
</dbReference>
<reference evidence="1" key="1">
    <citation type="submission" date="2020-04" db="EMBL/GenBank/DDBJ databases">
        <authorList>
            <person name="Alioto T."/>
            <person name="Alioto T."/>
            <person name="Gomez Garrido J."/>
        </authorList>
    </citation>
    <scope>NUCLEOTIDE SEQUENCE</scope>
    <source>
        <strain evidence="1">A484AB</strain>
    </source>
</reference>
<keyword evidence="2" id="KW-1185">Reference proteome</keyword>
<dbReference type="AlphaFoldDB" id="A0A6S7IKH1"/>
<gene>
    <name evidence="1" type="ORF">PACLA_8A003450</name>
</gene>
<dbReference type="InterPro" id="IPR036691">
    <property type="entry name" value="Endo/exonu/phosph_ase_sf"/>
</dbReference>
<dbReference type="InterPro" id="IPR043502">
    <property type="entry name" value="DNA/RNA_pol_sf"/>
</dbReference>
<evidence type="ECO:0000313" key="2">
    <source>
        <dbReference type="Proteomes" id="UP001152795"/>
    </source>
</evidence>
<comment type="caution">
    <text evidence="1">The sequence shown here is derived from an EMBL/GenBank/DDBJ whole genome shotgun (WGS) entry which is preliminary data.</text>
</comment>
<name>A0A6S7IKH1_PARCT</name>
<dbReference type="SUPFAM" id="SSF56219">
    <property type="entry name" value="DNase I-like"/>
    <property type="match status" value="1"/>
</dbReference>
<dbReference type="PROSITE" id="PS50878">
    <property type="entry name" value="RT_POL"/>
    <property type="match status" value="1"/>
</dbReference>